<evidence type="ECO:0000313" key="5">
    <source>
        <dbReference type="Proteomes" id="UP000239563"/>
    </source>
</evidence>
<dbReference type="GO" id="GO:0008483">
    <property type="term" value="F:transaminase activity"/>
    <property type="evidence" value="ECO:0007669"/>
    <property type="project" value="TreeGrafter"/>
</dbReference>
<accession>A0A2N8UJU7</accession>
<protein>
    <submittedName>
        <fullName evidence="4">Related to 1-aminocyclopropane-1-carboxylate synthase 1</fullName>
    </submittedName>
</protein>
<evidence type="ECO:0000313" key="4">
    <source>
        <dbReference type="EMBL" id="SJX65206.1"/>
    </source>
</evidence>
<dbReference type="InterPro" id="IPR004839">
    <property type="entry name" value="Aminotransferase_I/II_large"/>
</dbReference>
<dbReference type="PROSITE" id="PS00105">
    <property type="entry name" value="AA_TRANSFER_CLASS_1"/>
    <property type="match status" value="1"/>
</dbReference>
<comment type="similarity">
    <text evidence="1">Belongs to the class-I pyridoxal-phosphate-dependent aminotransferase family.</text>
</comment>
<evidence type="ECO:0000256" key="1">
    <source>
        <dbReference type="ARBA" id="ARBA00007441"/>
    </source>
</evidence>
<reference evidence="4 5" key="1">
    <citation type="submission" date="2017-02" db="EMBL/GenBank/DDBJ databases">
        <authorList>
            <person name="Peterson S.W."/>
        </authorList>
    </citation>
    <scope>NUCLEOTIDE SEQUENCE [LARGE SCALE GENOMIC DNA]</scope>
    <source>
        <strain evidence="4 5">SRS1_H2-8</strain>
    </source>
</reference>
<organism evidence="4 5">
    <name type="scientific">Sporisorium reilianum f. sp. reilianum</name>
    <dbReference type="NCBI Taxonomy" id="72559"/>
    <lineage>
        <taxon>Eukaryota</taxon>
        <taxon>Fungi</taxon>
        <taxon>Dikarya</taxon>
        <taxon>Basidiomycota</taxon>
        <taxon>Ustilaginomycotina</taxon>
        <taxon>Ustilaginomycetes</taxon>
        <taxon>Ustilaginales</taxon>
        <taxon>Ustilaginaceae</taxon>
        <taxon>Sporisorium</taxon>
    </lineage>
</organism>
<dbReference type="InterPro" id="IPR015424">
    <property type="entry name" value="PyrdxlP-dep_Trfase"/>
</dbReference>
<name>A0A2N8UJU7_9BASI</name>
<dbReference type="Gene3D" id="3.90.1150.10">
    <property type="entry name" value="Aspartate Aminotransferase, domain 1"/>
    <property type="match status" value="1"/>
</dbReference>
<dbReference type="GO" id="GO:0006520">
    <property type="term" value="P:amino acid metabolic process"/>
    <property type="evidence" value="ECO:0007669"/>
    <property type="project" value="TreeGrafter"/>
</dbReference>
<dbReference type="InterPro" id="IPR015421">
    <property type="entry name" value="PyrdxlP-dep_Trfase_major"/>
</dbReference>
<gene>
    <name evidence="4" type="ORF">SRS1_21009</name>
</gene>
<dbReference type="EMBL" id="LT795069">
    <property type="protein sequence ID" value="SJX65206.1"/>
    <property type="molecule type" value="Genomic_DNA"/>
</dbReference>
<dbReference type="AlphaFoldDB" id="A0A2N8UJU7"/>
<dbReference type="Gene3D" id="3.40.640.10">
    <property type="entry name" value="Type I PLP-dependent aspartate aminotransferase-like (Major domain)"/>
    <property type="match status" value="1"/>
</dbReference>
<dbReference type="PRINTS" id="PR00753">
    <property type="entry name" value="ACCSYNTHASE"/>
</dbReference>
<keyword evidence="2" id="KW-0663">Pyridoxal phosphate</keyword>
<dbReference type="PANTHER" id="PTHR43795">
    <property type="entry name" value="BIFUNCTIONAL ASPARTATE AMINOTRANSFERASE AND GLUTAMATE/ASPARTATE-PREPHENATE AMINOTRANSFERASE-RELATED"/>
    <property type="match status" value="1"/>
</dbReference>
<feature type="domain" description="Aminotransferase class I/classII large" evidence="3">
    <location>
        <begin position="119"/>
        <end position="486"/>
    </location>
</feature>
<dbReference type="InterPro" id="IPR004838">
    <property type="entry name" value="NHTrfase_class1_PyrdxlP-BS"/>
</dbReference>
<evidence type="ECO:0000259" key="3">
    <source>
        <dbReference type="Pfam" id="PF00155"/>
    </source>
</evidence>
<dbReference type="Proteomes" id="UP000239563">
    <property type="component" value="Chromosome XVI"/>
</dbReference>
<dbReference type="Pfam" id="PF00155">
    <property type="entry name" value="Aminotran_1_2"/>
    <property type="match status" value="1"/>
</dbReference>
<dbReference type="SUPFAM" id="SSF53383">
    <property type="entry name" value="PLP-dependent transferases"/>
    <property type="match status" value="1"/>
</dbReference>
<dbReference type="GO" id="GO:0030170">
    <property type="term" value="F:pyridoxal phosphate binding"/>
    <property type="evidence" value="ECO:0007669"/>
    <property type="project" value="InterPro"/>
</dbReference>
<sequence>MTATATAAEANPELASLAHTLSSVDLSSASNPAHNDAEPVWSTLSRRGAAGGKNFNLPEGLKRMLANTYDPVTNPDGIINAGIADNSLCRPELLDYLLAKDRLQLSHADLTYADRFTSSTKLLEAIADLFNQRQPDWPDSTASPLPVEKVLPDHIAIASGATGILDELFWNICDVGDGVLLSAPYYNAFDNDLTNRAGARIVEVTVPLPEEGSSESLALSAFAKQTVDAYEHAYKKATADGITVRALLLCNPHNPTGTIYPRDTVIALATLAGKYKLHFVSDEIYARSCFVSRGVPHPSVFHSILSVDTAKECGLDPAYVHVVTSASKDFAVNGFRLGVLVSQHNVALQRAMGAVGLFSQSASPAAALWRTWLRDAPFLEWYLAENRRRLGRAYAHALAFFEHYNVPFYPSNAGFFLLVYLGKYAGIEPRMRDEEARQREAKLVDRLIDAGVLVSPGTMYHHPKAGWFRFTFSQEPKTLKLALRRLEKVMGVEEAESFEDGRAVLDFRVGAASVPGAEGWSKKLTG</sequence>
<proteinExistence type="inferred from homology"/>
<dbReference type="InterPro" id="IPR015422">
    <property type="entry name" value="PyrdxlP-dep_Trfase_small"/>
</dbReference>
<dbReference type="CDD" id="cd00609">
    <property type="entry name" value="AAT_like"/>
    <property type="match status" value="1"/>
</dbReference>
<dbReference type="InterPro" id="IPR050478">
    <property type="entry name" value="Ethylene_sulfur-biosynth"/>
</dbReference>
<dbReference type="PANTHER" id="PTHR43795:SF39">
    <property type="entry name" value="AMINOTRANSFERASE CLASS I_CLASSII DOMAIN-CONTAINING PROTEIN"/>
    <property type="match status" value="1"/>
</dbReference>
<evidence type="ECO:0000256" key="2">
    <source>
        <dbReference type="ARBA" id="ARBA00022898"/>
    </source>
</evidence>